<dbReference type="EMBL" id="AP019389">
    <property type="protein sequence ID" value="BBI21304.1"/>
    <property type="molecule type" value="Genomic_DNA"/>
</dbReference>
<reference evidence="4 5" key="1">
    <citation type="submission" date="2019-01" db="EMBL/GenBank/DDBJ databases">
        <title>Complete genome sequence of Erythrobacter flavus KJ5.</title>
        <authorList>
            <person name="Kanesaki Y."/>
            <person name="Brotosudarmo T."/>
            <person name="Moriuchi R."/>
            <person name="Awai K."/>
        </authorList>
    </citation>
    <scope>NUCLEOTIDE SEQUENCE [LARGE SCALE GENOMIC DNA]</scope>
    <source>
        <strain evidence="4 5">KJ5</strain>
    </source>
</reference>
<proteinExistence type="predicted"/>
<dbReference type="PROSITE" id="PS50977">
    <property type="entry name" value="HTH_TETR_2"/>
    <property type="match status" value="1"/>
</dbReference>
<dbReference type="Pfam" id="PF00440">
    <property type="entry name" value="TetR_N"/>
    <property type="match status" value="1"/>
</dbReference>
<gene>
    <name evidence="4" type="ORF">EKJ_21510</name>
</gene>
<dbReference type="InterPro" id="IPR009057">
    <property type="entry name" value="Homeodomain-like_sf"/>
</dbReference>
<keyword evidence="5" id="KW-1185">Reference proteome</keyword>
<dbReference type="Proteomes" id="UP000290057">
    <property type="component" value="Chromosome"/>
</dbReference>
<dbReference type="Gene3D" id="1.10.357.10">
    <property type="entry name" value="Tetracycline Repressor, domain 2"/>
    <property type="match status" value="1"/>
</dbReference>
<feature type="DNA-binding region" description="H-T-H motif" evidence="2">
    <location>
        <begin position="28"/>
        <end position="47"/>
    </location>
</feature>
<dbReference type="GO" id="GO:0003677">
    <property type="term" value="F:DNA binding"/>
    <property type="evidence" value="ECO:0007669"/>
    <property type="project" value="UniProtKB-UniRule"/>
</dbReference>
<keyword evidence="1 2" id="KW-0238">DNA-binding</keyword>
<evidence type="ECO:0000313" key="4">
    <source>
        <dbReference type="EMBL" id="BBI21304.1"/>
    </source>
</evidence>
<evidence type="ECO:0000256" key="2">
    <source>
        <dbReference type="PROSITE-ProRule" id="PRU00335"/>
    </source>
</evidence>
<sequence length="182" mass="19137">MAPTRMSRESLVPLLAAHVLQNGLAAASLRPLAKAAGTSDRMLIYHFGTKDALVAALLEYLAGMFAAALDTTFPKGRSASRRACAQTVYAITGEPQFAPFFRVWWDIVAGCSDDNAAYLDAAGGMMDVLLAWVVDHLPADDPDPQAGARAVLIVIEGAQMLRAVGRGDIAEAGLAALEGRPA</sequence>
<dbReference type="SUPFAM" id="SSF46689">
    <property type="entry name" value="Homeodomain-like"/>
    <property type="match status" value="1"/>
</dbReference>
<feature type="domain" description="HTH tetR-type" evidence="3">
    <location>
        <begin position="5"/>
        <end position="65"/>
    </location>
</feature>
<organism evidence="4 5">
    <name type="scientific">Qipengyuania flava</name>
    <dbReference type="NCBI Taxonomy" id="192812"/>
    <lineage>
        <taxon>Bacteria</taxon>
        <taxon>Pseudomonadati</taxon>
        <taxon>Pseudomonadota</taxon>
        <taxon>Alphaproteobacteria</taxon>
        <taxon>Sphingomonadales</taxon>
        <taxon>Erythrobacteraceae</taxon>
        <taxon>Qipengyuania</taxon>
    </lineage>
</organism>
<dbReference type="AlphaFoldDB" id="A0A3T1CJX5"/>
<accession>A0A3T1CJX5</accession>
<evidence type="ECO:0000256" key="1">
    <source>
        <dbReference type="ARBA" id="ARBA00023125"/>
    </source>
</evidence>
<dbReference type="InterPro" id="IPR001647">
    <property type="entry name" value="HTH_TetR"/>
</dbReference>
<evidence type="ECO:0000313" key="5">
    <source>
        <dbReference type="Proteomes" id="UP000290057"/>
    </source>
</evidence>
<name>A0A3T1CJX5_9SPHN</name>
<protein>
    <submittedName>
        <fullName evidence="4">TetR family transcriptional regulator</fullName>
    </submittedName>
</protein>
<evidence type="ECO:0000259" key="3">
    <source>
        <dbReference type="PROSITE" id="PS50977"/>
    </source>
</evidence>